<reference evidence="2 3" key="1">
    <citation type="submission" date="2019-03" db="EMBL/GenBank/DDBJ databases">
        <title>Dyadobacter AR-3-6 sp. nov., isolated from arctic soil.</title>
        <authorList>
            <person name="Chaudhary D.K."/>
        </authorList>
    </citation>
    <scope>NUCLEOTIDE SEQUENCE [LARGE SCALE GENOMIC DNA]</scope>
    <source>
        <strain evidence="2 3">AR-3-6</strain>
    </source>
</reference>
<organism evidence="2 3">
    <name type="scientific">Dyadobacter psychrotolerans</name>
    <dbReference type="NCBI Taxonomy" id="2541721"/>
    <lineage>
        <taxon>Bacteria</taxon>
        <taxon>Pseudomonadati</taxon>
        <taxon>Bacteroidota</taxon>
        <taxon>Cytophagia</taxon>
        <taxon>Cytophagales</taxon>
        <taxon>Spirosomataceae</taxon>
        <taxon>Dyadobacter</taxon>
    </lineage>
</organism>
<evidence type="ECO:0000313" key="3">
    <source>
        <dbReference type="Proteomes" id="UP000294850"/>
    </source>
</evidence>
<comment type="caution">
    <text evidence="2">The sequence shown here is derived from an EMBL/GenBank/DDBJ whole genome shotgun (WGS) entry which is preliminary data.</text>
</comment>
<dbReference type="Proteomes" id="UP000294850">
    <property type="component" value="Unassembled WGS sequence"/>
</dbReference>
<dbReference type="OrthoDB" id="953811at2"/>
<evidence type="ECO:0000256" key="1">
    <source>
        <dbReference type="SAM" id="SignalP"/>
    </source>
</evidence>
<evidence type="ECO:0008006" key="4">
    <source>
        <dbReference type="Google" id="ProtNLM"/>
    </source>
</evidence>
<proteinExistence type="predicted"/>
<dbReference type="AlphaFoldDB" id="A0A4R5DRP2"/>
<feature type="chain" id="PRO_5020937790" description="SLA1 homology domain-containing protein" evidence="1">
    <location>
        <begin position="20"/>
        <end position="390"/>
    </location>
</feature>
<keyword evidence="3" id="KW-1185">Reference proteome</keyword>
<name>A0A4R5DRP2_9BACT</name>
<gene>
    <name evidence="2" type="ORF">E0F88_04105</name>
</gene>
<sequence>MKKRYTIILFLLTTLTTQAQETLYWANGSSFPFKLVEATESIVKVGEMKGDRIVKRSVPKENVLVAFNAKGNYLLVSDLSADPAQASLQIQNFYASHGPQNDLLLQANPLKVIECTISYKSENVVNYITPQGVTGSINRNELALIIFKSGDHEFVLSPADAAPVLKDASAQVQKAISQPAKKTAATEIRAAVIKTPATAVLEPSHTVEKPAEVVASAIPQKNGLSKEELGTYSQKGIKKVDEFVQYLNIISDKSIDPDKKDEAIEQALKLFLADATIEVSSANRQGKRKYPVKDYLTRLKLLPYGSTNISWNEVNYVNDLTQASDGNYYGTITGSQTFTGYGANSQDVMYSDVTRKSVKVKLQSYKKSVEGQQTTNWDILLGNVGISVNQ</sequence>
<keyword evidence="1" id="KW-0732">Signal</keyword>
<dbReference type="EMBL" id="SMFL01000002">
    <property type="protein sequence ID" value="TDE17092.1"/>
    <property type="molecule type" value="Genomic_DNA"/>
</dbReference>
<dbReference type="RefSeq" id="WP_131956856.1">
    <property type="nucleotide sequence ID" value="NZ_SMFL01000002.1"/>
</dbReference>
<feature type="signal peptide" evidence="1">
    <location>
        <begin position="1"/>
        <end position="19"/>
    </location>
</feature>
<protein>
    <recommendedName>
        <fullName evidence="4">SLA1 homology domain-containing protein</fullName>
    </recommendedName>
</protein>
<evidence type="ECO:0000313" key="2">
    <source>
        <dbReference type="EMBL" id="TDE17092.1"/>
    </source>
</evidence>
<accession>A0A4R5DRP2</accession>